<comment type="caution">
    <text evidence="1">The sequence shown here is derived from an EMBL/GenBank/DDBJ whole genome shotgun (WGS) entry which is preliminary data.</text>
</comment>
<name>X1UC88_9ZZZZ</name>
<sequence>DENIVGIAENYSLKLKPTSKVKIYEADEELKDTYLIRAVIEVTVKDQCEIVYTLPSFFKQLNL</sequence>
<gene>
    <name evidence="1" type="ORF">S12H4_49866</name>
</gene>
<organism evidence="1">
    <name type="scientific">marine sediment metagenome</name>
    <dbReference type="NCBI Taxonomy" id="412755"/>
    <lineage>
        <taxon>unclassified sequences</taxon>
        <taxon>metagenomes</taxon>
        <taxon>ecological metagenomes</taxon>
    </lineage>
</organism>
<proteinExistence type="predicted"/>
<reference evidence="1" key="1">
    <citation type="journal article" date="2014" name="Front. Microbiol.">
        <title>High frequency of phylogenetically diverse reductive dehalogenase-homologous genes in deep subseafloor sedimentary metagenomes.</title>
        <authorList>
            <person name="Kawai M."/>
            <person name="Futagami T."/>
            <person name="Toyoda A."/>
            <person name="Takaki Y."/>
            <person name="Nishi S."/>
            <person name="Hori S."/>
            <person name="Arai W."/>
            <person name="Tsubouchi T."/>
            <person name="Morono Y."/>
            <person name="Uchiyama I."/>
            <person name="Ito T."/>
            <person name="Fujiyama A."/>
            <person name="Inagaki F."/>
            <person name="Takami H."/>
        </authorList>
    </citation>
    <scope>NUCLEOTIDE SEQUENCE</scope>
    <source>
        <strain evidence="1">Expedition CK06-06</strain>
    </source>
</reference>
<dbReference type="AlphaFoldDB" id="X1UC88"/>
<dbReference type="EMBL" id="BARW01031334">
    <property type="protein sequence ID" value="GAJ15114.1"/>
    <property type="molecule type" value="Genomic_DNA"/>
</dbReference>
<feature type="non-terminal residue" evidence="1">
    <location>
        <position position="1"/>
    </location>
</feature>
<accession>X1UC88</accession>
<protein>
    <submittedName>
        <fullName evidence="1">Uncharacterized protein</fullName>
    </submittedName>
</protein>
<evidence type="ECO:0000313" key="1">
    <source>
        <dbReference type="EMBL" id="GAJ15114.1"/>
    </source>
</evidence>